<comment type="caution">
    <text evidence="2">The sequence shown here is derived from an EMBL/GenBank/DDBJ whole genome shotgun (WGS) entry which is preliminary data.</text>
</comment>
<accession>A0A0G0K498</accession>
<dbReference type="Proteomes" id="UP000034022">
    <property type="component" value="Unassembled WGS sequence"/>
</dbReference>
<evidence type="ECO:0000256" key="1">
    <source>
        <dbReference type="SAM" id="Phobius"/>
    </source>
</evidence>
<evidence type="ECO:0000313" key="2">
    <source>
        <dbReference type="EMBL" id="KKQ70265.1"/>
    </source>
</evidence>
<protein>
    <submittedName>
        <fullName evidence="2">Uncharacterized protein</fullName>
    </submittedName>
</protein>
<dbReference type="AlphaFoldDB" id="A0A0G0K498"/>
<proteinExistence type="predicted"/>
<evidence type="ECO:0000313" key="3">
    <source>
        <dbReference type="Proteomes" id="UP000034022"/>
    </source>
</evidence>
<feature type="transmembrane region" description="Helical" evidence="1">
    <location>
        <begin position="121"/>
        <end position="148"/>
    </location>
</feature>
<keyword evidence="1" id="KW-1133">Transmembrane helix</keyword>
<sequence>MTELEANQCIDYLRSINKYNLPLEKALNSYGISKDTRYVSEDTYKNFCLFVYKTNIDNDKIIKNYKKYSNFENYINNKSDLTKFFIEREPQNDSPKKKTIKKYTTYSAHGHYQTNSSISAFLNYVAMLPAFILMMIMAGIAKIFTAFIELFKSENNK</sequence>
<name>A0A0G0K498_9BACT</name>
<organism evidence="2 3">
    <name type="scientific">Candidatus Falkowbacteria bacterium GW2011_GWE1_38_31</name>
    <dbReference type="NCBI Taxonomy" id="1618638"/>
    <lineage>
        <taxon>Bacteria</taxon>
        <taxon>Candidatus Falkowiibacteriota</taxon>
    </lineage>
</organism>
<keyword evidence="1" id="KW-0472">Membrane</keyword>
<gene>
    <name evidence="2" type="ORF">US91_C0006G0104</name>
</gene>
<reference evidence="2 3" key="1">
    <citation type="journal article" date="2015" name="Nature">
        <title>rRNA introns, odd ribosomes, and small enigmatic genomes across a large radiation of phyla.</title>
        <authorList>
            <person name="Brown C.T."/>
            <person name="Hug L.A."/>
            <person name="Thomas B.C."/>
            <person name="Sharon I."/>
            <person name="Castelle C.J."/>
            <person name="Singh A."/>
            <person name="Wilkins M.J."/>
            <person name="Williams K.H."/>
            <person name="Banfield J.F."/>
        </authorList>
    </citation>
    <scope>NUCLEOTIDE SEQUENCE [LARGE SCALE GENOMIC DNA]</scope>
</reference>
<keyword evidence="1" id="KW-0812">Transmembrane</keyword>
<dbReference type="EMBL" id="LBUU01000006">
    <property type="protein sequence ID" value="KKQ70265.1"/>
    <property type="molecule type" value="Genomic_DNA"/>
</dbReference>